<dbReference type="OrthoDB" id="3787673at2759"/>
<feature type="compositionally biased region" description="Basic and acidic residues" evidence="1">
    <location>
        <begin position="225"/>
        <end position="235"/>
    </location>
</feature>
<accession>A0A9P4UDC5</accession>
<name>A0A9P4UDC5_9PLEO</name>
<dbReference type="Proteomes" id="UP000799764">
    <property type="component" value="Unassembled WGS sequence"/>
</dbReference>
<protein>
    <submittedName>
        <fullName evidence="2">Uncharacterized protein</fullName>
    </submittedName>
</protein>
<evidence type="ECO:0000313" key="3">
    <source>
        <dbReference type="Proteomes" id="UP000799764"/>
    </source>
</evidence>
<dbReference type="EMBL" id="MU001500">
    <property type="protein sequence ID" value="KAF2445238.1"/>
    <property type="molecule type" value="Genomic_DNA"/>
</dbReference>
<keyword evidence="3" id="KW-1185">Reference proteome</keyword>
<evidence type="ECO:0000313" key="2">
    <source>
        <dbReference type="EMBL" id="KAF2445238.1"/>
    </source>
</evidence>
<feature type="compositionally biased region" description="Polar residues" evidence="1">
    <location>
        <begin position="236"/>
        <end position="248"/>
    </location>
</feature>
<reference evidence="2" key="1">
    <citation type="journal article" date="2020" name="Stud. Mycol.">
        <title>101 Dothideomycetes genomes: a test case for predicting lifestyles and emergence of pathogens.</title>
        <authorList>
            <person name="Haridas S."/>
            <person name="Albert R."/>
            <person name="Binder M."/>
            <person name="Bloem J."/>
            <person name="Labutti K."/>
            <person name="Salamov A."/>
            <person name="Andreopoulos B."/>
            <person name="Baker S."/>
            <person name="Barry K."/>
            <person name="Bills G."/>
            <person name="Bluhm B."/>
            <person name="Cannon C."/>
            <person name="Castanera R."/>
            <person name="Culley D."/>
            <person name="Daum C."/>
            <person name="Ezra D."/>
            <person name="Gonzalez J."/>
            <person name="Henrissat B."/>
            <person name="Kuo A."/>
            <person name="Liang C."/>
            <person name="Lipzen A."/>
            <person name="Lutzoni F."/>
            <person name="Magnuson J."/>
            <person name="Mondo S."/>
            <person name="Nolan M."/>
            <person name="Ohm R."/>
            <person name="Pangilinan J."/>
            <person name="Park H.-J."/>
            <person name="Ramirez L."/>
            <person name="Alfaro M."/>
            <person name="Sun H."/>
            <person name="Tritt A."/>
            <person name="Yoshinaga Y."/>
            <person name="Zwiers L.-H."/>
            <person name="Turgeon B."/>
            <person name="Goodwin S."/>
            <person name="Spatafora J."/>
            <person name="Crous P."/>
            <person name="Grigoriev I."/>
        </authorList>
    </citation>
    <scope>NUCLEOTIDE SEQUENCE</scope>
    <source>
        <strain evidence="2">CBS 690.94</strain>
    </source>
</reference>
<feature type="region of interest" description="Disordered" evidence="1">
    <location>
        <begin position="1"/>
        <end position="100"/>
    </location>
</feature>
<sequence length="390" mass="42786">MKSKSHSAGDPAQQFPTPRSTLSPVPTSKPTSKRFKSLAAHPKPRDDPFRQAQAESSPLIAIPDDDDDIFGTPCGKKRLSQRRLWDSRNRTEEQRNDDELASLLDNWQAFLTPEKSKREVGLIEPRTIRPDLKAEIKESPLANRKWHAKHRSQSSASMPGKTSHEPNSLQQSVTETSSPKKRPRRATAELTLKRLRLPDEEGIEDDCEGLPPPNAKRVKLFTPMKTDREEPHESNSRPGTPTSSTNDSPFPVTQRRTSGLVPLSKKKDLQTPRASISGLGTPDASATESPSPVISTRGVKIISSPNGIDHQRPDSGDPRPSTPASLKSPPSPATTPRSALQEETPSANLVRRKRKRGAQEAGLSSSREESKRVKVAKPLANMGKPAARAS</sequence>
<evidence type="ECO:0000256" key="1">
    <source>
        <dbReference type="SAM" id="MobiDB-lite"/>
    </source>
</evidence>
<organism evidence="2 3">
    <name type="scientific">Karstenula rhodostoma CBS 690.94</name>
    <dbReference type="NCBI Taxonomy" id="1392251"/>
    <lineage>
        <taxon>Eukaryota</taxon>
        <taxon>Fungi</taxon>
        <taxon>Dikarya</taxon>
        <taxon>Ascomycota</taxon>
        <taxon>Pezizomycotina</taxon>
        <taxon>Dothideomycetes</taxon>
        <taxon>Pleosporomycetidae</taxon>
        <taxon>Pleosporales</taxon>
        <taxon>Massarineae</taxon>
        <taxon>Didymosphaeriaceae</taxon>
        <taxon>Karstenula</taxon>
    </lineage>
</organism>
<feature type="compositionally biased region" description="Polar residues" evidence="1">
    <location>
        <begin position="284"/>
        <end position="294"/>
    </location>
</feature>
<feature type="compositionally biased region" description="Basic and acidic residues" evidence="1">
    <location>
        <begin position="83"/>
        <end position="98"/>
    </location>
</feature>
<feature type="compositionally biased region" description="Polar residues" evidence="1">
    <location>
        <begin position="165"/>
        <end position="177"/>
    </location>
</feature>
<feature type="compositionally biased region" description="Polar residues" evidence="1">
    <location>
        <begin position="14"/>
        <end position="30"/>
    </location>
</feature>
<feature type="compositionally biased region" description="Basic and acidic residues" evidence="1">
    <location>
        <begin position="128"/>
        <end position="138"/>
    </location>
</feature>
<comment type="caution">
    <text evidence="2">The sequence shown here is derived from an EMBL/GenBank/DDBJ whole genome shotgun (WGS) entry which is preliminary data.</text>
</comment>
<gene>
    <name evidence="2" type="ORF">P171DRAFT_291924</name>
</gene>
<dbReference type="AlphaFoldDB" id="A0A9P4UDC5"/>
<proteinExistence type="predicted"/>
<feature type="region of interest" description="Disordered" evidence="1">
    <location>
        <begin position="128"/>
        <end position="390"/>
    </location>
</feature>